<dbReference type="STRING" id="933852.A0A0C3B0P8"/>
<feature type="domain" description="Methyltransferase" evidence="1">
    <location>
        <begin position="112"/>
        <end position="276"/>
    </location>
</feature>
<evidence type="ECO:0000259" key="1">
    <source>
        <dbReference type="Pfam" id="PF13679"/>
    </source>
</evidence>
<evidence type="ECO:0000313" key="2">
    <source>
        <dbReference type="EMBL" id="KIM25789.1"/>
    </source>
</evidence>
<gene>
    <name evidence="2" type="ORF">M408DRAFT_204201</name>
</gene>
<dbReference type="OrthoDB" id="10258156at2759"/>
<dbReference type="EMBL" id="KN824311">
    <property type="protein sequence ID" value="KIM25789.1"/>
    <property type="molecule type" value="Genomic_DNA"/>
</dbReference>
<accession>A0A0C3B0P8</accession>
<dbReference type="Proteomes" id="UP000054097">
    <property type="component" value="Unassembled WGS sequence"/>
</dbReference>
<dbReference type="InterPro" id="IPR025714">
    <property type="entry name" value="Methyltranfer_dom"/>
</dbReference>
<organism evidence="2 3">
    <name type="scientific">Serendipita vermifera MAFF 305830</name>
    <dbReference type="NCBI Taxonomy" id="933852"/>
    <lineage>
        <taxon>Eukaryota</taxon>
        <taxon>Fungi</taxon>
        <taxon>Dikarya</taxon>
        <taxon>Basidiomycota</taxon>
        <taxon>Agaricomycotina</taxon>
        <taxon>Agaricomycetes</taxon>
        <taxon>Sebacinales</taxon>
        <taxon>Serendipitaceae</taxon>
        <taxon>Serendipita</taxon>
    </lineage>
</organism>
<reference evidence="3" key="2">
    <citation type="submission" date="2015-01" db="EMBL/GenBank/DDBJ databases">
        <title>Evolutionary Origins and Diversification of the Mycorrhizal Mutualists.</title>
        <authorList>
            <consortium name="DOE Joint Genome Institute"/>
            <consortium name="Mycorrhizal Genomics Consortium"/>
            <person name="Kohler A."/>
            <person name="Kuo A."/>
            <person name="Nagy L.G."/>
            <person name="Floudas D."/>
            <person name="Copeland A."/>
            <person name="Barry K.W."/>
            <person name="Cichocki N."/>
            <person name="Veneault-Fourrey C."/>
            <person name="LaButti K."/>
            <person name="Lindquist E.A."/>
            <person name="Lipzen A."/>
            <person name="Lundell T."/>
            <person name="Morin E."/>
            <person name="Murat C."/>
            <person name="Riley R."/>
            <person name="Ohm R."/>
            <person name="Sun H."/>
            <person name="Tunlid A."/>
            <person name="Henrissat B."/>
            <person name="Grigoriev I.V."/>
            <person name="Hibbett D.S."/>
            <person name="Martin F."/>
        </authorList>
    </citation>
    <scope>NUCLEOTIDE SEQUENCE [LARGE SCALE GENOMIC DNA]</scope>
    <source>
        <strain evidence="3">MAFF 305830</strain>
    </source>
</reference>
<dbReference type="HOGENOM" id="CLU_016581_1_2_1"/>
<name>A0A0C3B0P8_SERVB</name>
<reference evidence="2 3" key="1">
    <citation type="submission" date="2014-04" db="EMBL/GenBank/DDBJ databases">
        <authorList>
            <consortium name="DOE Joint Genome Institute"/>
            <person name="Kuo A."/>
            <person name="Zuccaro A."/>
            <person name="Kohler A."/>
            <person name="Nagy L.G."/>
            <person name="Floudas D."/>
            <person name="Copeland A."/>
            <person name="Barry K.W."/>
            <person name="Cichocki N."/>
            <person name="Veneault-Fourrey C."/>
            <person name="LaButti K."/>
            <person name="Lindquist E.A."/>
            <person name="Lipzen A."/>
            <person name="Lundell T."/>
            <person name="Morin E."/>
            <person name="Murat C."/>
            <person name="Sun H."/>
            <person name="Tunlid A."/>
            <person name="Henrissat B."/>
            <person name="Grigoriev I.V."/>
            <person name="Hibbett D.S."/>
            <person name="Martin F."/>
            <person name="Nordberg H.P."/>
            <person name="Cantor M.N."/>
            <person name="Hua S.X."/>
        </authorList>
    </citation>
    <scope>NUCLEOTIDE SEQUENCE [LARGE SCALE GENOMIC DNA]</scope>
    <source>
        <strain evidence="2 3">MAFF 305830</strain>
    </source>
</reference>
<dbReference type="PANTHER" id="PTHR12496">
    <property type="entry name" value="CGI-41 METHYLTRANSFERASE"/>
    <property type="match status" value="1"/>
</dbReference>
<evidence type="ECO:0000313" key="3">
    <source>
        <dbReference type="Proteomes" id="UP000054097"/>
    </source>
</evidence>
<keyword evidence="3" id="KW-1185">Reference proteome</keyword>
<dbReference type="Pfam" id="PF13679">
    <property type="entry name" value="Methyltransf_32"/>
    <property type="match status" value="1"/>
</dbReference>
<protein>
    <recommendedName>
        <fullName evidence="1">Methyltransferase domain-containing protein</fullName>
    </recommendedName>
</protein>
<dbReference type="AlphaFoldDB" id="A0A0C3B0P8"/>
<proteinExistence type="predicted"/>
<dbReference type="PANTHER" id="PTHR12496:SF0">
    <property type="entry name" value="METHYLTRANSFERASE DOMAIN-CONTAINING PROTEIN"/>
    <property type="match status" value="1"/>
</dbReference>
<sequence length="508" mass="56248">MYHVSVDQNYPRSLIQFLVEFNDIALDHQIQAATRGKFQSLPESWIAWASEADDRWKDIMAVYVSDDDQVYNDMPADLHRFIRDSASITLPRSPFFVPEDQAPARVHGVSPKKIHEVWTMASYITALLSTRSVKPIIVDIGAGQGYLSRALSSSPGSFHVLALDSNDSQTAGSIARKDWISMPETVDNVESSNGSGSLTQKTVFIGDATSLKTAIEEWIRDDLQQQSQQPIPVVLVGLHCCGDLTPAILRFVEQSLPQNDVFELVGCVIVGCCYNMCNTTSFPLSRSVSIDLSHLGPLSLDTQHLHLAAQTPLTWDLATPEGVLTSSSAALAIRKVTYRSLLARRLPALYRPEGDLPMCSDVDWRQKRVGRLRDSAYRDFPTYLQAAREKLGLKDNPMAPPGSPEEVKPEYDLSSDLNTGEVFLSRTLEVLYVLRCLLGPPVESLIAVDRYLFLQEAIYNIVNGTDTDATPTNQSSSESDRANGGVKLVNLFDQSTGSLRNLALVWER</sequence>
<dbReference type="InterPro" id="IPR052220">
    <property type="entry name" value="METTL25"/>
</dbReference>